<keyword evidence="1" id="KW-0372">Hormone</keyword>
<evidence type="ECO:0000256" key="3">
    <source>
        <dbReference type="SAM" id="SignalP"/>
    </source>
</evidence>
<dbReference type="EMBL" id="KQ460078">
    <property type="protein sequence ID" value="KPJ17851.1"/>
    <property type="molecule type" value="Genomic_DNA"/>
</dbReference>
<evidence type="ECO:0000313" key="4">
    <source>
        <dbReference type="EMBL" id="KPJ17851.1"/>
    </source>
</evidence>
<keyword evidence="1" id="KW-0964">Secreted</keyword>
<name>A0A0N1I9J1_PAPMA</name>
<dbReference type="InParanoid" id="A0A0N1I9J1"/>
<dbReference type="InterPro" id="IPR006825">
    <property type="entry name" value="Eclosion"/>
</dbReference>
<gene>
    <name evidence="4" type="ORF">RR48_01243</name>
</gene>
<dbReference type="Pfam" id="PF04736">
    <property type="entry name" value="Eclosion"/>
    <property type="match status" value="1"/>
</dbReference>
<evidence type="ECO:0000256" key="2">
    <source>
        <dbReference type="PIRSR" id="PIRSR001859-50"/>
    </source>
</evidence>
<dbReference type="AlphaFoldDB" id="A0A0N1I9J1"/>
<dbReference type="PIRSF" id="PIRSF001859">
    <property type="entry name" value="Eclosion"/>
    <property type="match status" value="1"/>
</dbReference>
<keyword evidence="2" id="KW-1015">Disulfide bond</keyword>
<evidence type="ECO:0000313" key="5">
    <source>
        <dbReference type="Proteomes" id="UP000053240"/>
    </source>
</evidence>
<protein>
    <recommendedName>
        <fullName evidence="1">Eclosion hormone</fullName>
    </recommendedName>
    <alternativeName>
        <fullName evidence="1">EH</fullName>
    </alternativeName>
    <alternativeName>
        <fullName evidence="1">Ecdysis activator</fullName>
    </alternativeName>
</protein>
<dbReference type="FunCoup" id="A0A0N1I9J1">
    <property type="interactions" value="35"/>
</dbReference>
<dbReference type="STRING" id="76193.A0A0N1I9J1"/>
<accession>A0A0N1I9J1</accession>
<feature type="disulfide bond" evidence="2">
    <location>
        <begin position="44"/>
        <end position="60"/>
    </location>
</feature>
<dbReference type="GO" id="GO:0008255">
    <property type="term" value="F:ecdysis-triggering hormone activity"/>
    <property type="evidence" value="ECO:0007669"/>
    <property type="project" value="InterPro"/>
</dbReference>
<dbReference type="GO" id="GO:0005576">
    <property type="term" value="C:extracellular region"/>
    <property type="evidence" value="ECO:0007669"/>
    <property type="project" value="UniProtKB-SubCell"/>
</dbReference>
<feature type="disulfide bond" evidence="2">
    <location>
        <begin position="47"/>
        <end position="75"/>
    </location>
</feature>
<keyword evidence="5" id="KW-1185">Reference proteome</keyword>
<feature type="chain" id="PRO_5005873782" description="Eclosion hormone" evidence="3">
    <location>
        <begin position="27"/>
        <end position="88"/>
    </location>
</feature>
<proteinExistence type="inferred from homology"/>
<evidence type="ECO:0000256" key="1">
    <source>
        <dbReference type="PIRNR" id="PIRNR001859"/>
    </source>
</evidence>
<comment type="function">
    <text evidence="1">Neuropeptide that triggers the performance of ecdysis behaviors at the end of a molt. It triggers adult behavior patterns: larval, pupal and adult ecdysis, and plasticization during the molt.</text>
</comment>
<dbReference type="GO" id="GO:0018990">
    <property type="term" value="P:ecdysis, chitin-based cuticle"/>
    <property type="evidence" value="ECO:0007669"/>
    <property type="project" value="UniProtKB-UniRule"/>
</dbReference>
<organism evidence="4 5">
    <name type="scientific">Papilio machaon</name>
    <name type="common">Old World swallowtail butterfly</name>
    <dbReference type="NCBI Taxonomy" id="76193"/>
    <lineage>
        <taxon>Eukaryota</taxon>
        <taxon>Metazoa</taxon>
        <taxon>Ecdysozoa</taxon>
        <taxon>Arthropoda</taxon>
        <taxon>Hexapoda</taxon>
        <taxon>Insecta</taxon>
        <taxon>Pterygota</taxon>
        <taxon>Neoptera</taxon>
        <taxon>Endopterygota</taxon>
        <taxon>Lepidoptera</taxon>
        <taxon>Glossata</taxon>
        <taxon>Ditrysia</taxon>
        <taxon>Papilionoidea</taxon>
        <taxon>Papilionidae</taxon>
        <taxon>Papilioninae</taxon>
        <taxon>Papilio</taxon>
    </lineage>
</organism>
<keyword evidence="3" id="KW-0732">Signal</keyword>
<feature type="disulfide bond" evidence="2">
    <location>
        <begin position="40"/>
        <end position="64"/>
    </location>
</feature>
<feature type="signal peptide" evidence="3">
    <location>
        <begin position="1"/>
        <end position="26"/>
    </location>
</feature>
<reference evidence="4 5" key="1">
    <citation type="journal article" date="2015" name="Nat. Commun.">
        <title>Outbred genome sequencing and CRISPR/Cas9 gene editing in butterflies.</title>
        <authorList>
            <person name="Li X."/>
            <person name="Fan D."/>
            <person name="Zhang W."/>
            <person name="Liu G."/>
            <person name="Zhang L."/>
            <person name="Zhao L."/>
            <person name="Fang X."/>
            <person name="Chen L."/>
            <person name="Dong Y."/>
            <person name="Chen Y."/>
            <person name="Ding Y."/>
            <person name="Zhao R."/>
            <person name="Feng M."/>
            <person name="Zhu Y."/>
            <person name="Feng Y."/>
            <person name="Jiang X."/>
            <person name="Zhu D."/>
            <person name="Xiang H."/>
            <person name="Feng X."/>
            <person name="Li S."/>
            <person name="Wang J."/>
            <person name="Zhang G."/>
            <person name="Kronforst M.R."/>
            <person name="Wang W."/>
        </authorList>
    </citation>
    <scope>NUCLEOTIDE SEQUENCE [LARGE SCALE GENOMIC DNA]</scope>
    <source>
        <strain evidence="4">Ya'a_city_454_Pm</strain>
        <tissue evidence="4">Whole body</tissue>
    </source>
</reference>
<comment type="similarity">
    <text evidence="1">Belongs to the insect eclosion hormone family.</text>
</comment>
<comment type="subcellular location">
    <subcellularLocation>
        <location evidence="1">Secreted</location>
    </subcellularLocation>
</comment>
<dbReference type="Proteomes" id="UP000053240">
    <property type="component" value="Unassembled WGS sequence"/>
</dbReference>
<keyword evidence="1" id="KW-0527">Neuropeptide</keyword>
<dbReference type="GO" id="GO:0007218">
    <property type="term" value="P:neuropeptide signaling pathway"/>
    <property type="evidence" value="ECO:0007669"/>
    <property type="project" value="UniProtKB-UniRule"/>
</dbReference>
<sequence>MAFKYTFALVCLVLVVFIGLQDFASAEPAIAFGYNPVEVCLENCAVCKKMLGAWFEGPRCAEACIRHRGTPIPDCEDFASIAPFLTKI</sequence>